<feature type="transmembrane region" description="Helical" evidence="1">
    <location>
        <begin position="251"/>
        <end position="272"/>
    </location>
</feature>
<dbReference type="PANTHER" id="PTHR31193">
    <property type="entry name" value="TRANSMEMBRANE PROTEIN C9ORF91"/>
    <property type="match status" value="1"/>
</dbReference>
<reference evidence="2" key="1">
    <citation type="submission" date="2022-03" db="EMBL/GenBank/DDBJ databases">
        <authorList>
            <person name="Alioto T."/>
            <person name="Alioto T."/>
            <person name="Gomez Garrido J."/>
        </authorList>
    </citation>
    <scope>NUCLEOTIDE SEQUENCE</scope>
</reference>
<sequence>MRRSLCKADKALMWSKRDSFNAMFEAICKEFWNGLSTRPKIPTPTVIQVLNVAVITTCSSWQGARLEHYPGSHPYSHEEAHYPVLWDKICRKIEQRSKRCQRKRVEHRSFAIYLITKRNSPRKPAENDVQFRHTKILVMAEDIDHQRAESPDPVVTFSSGLYNGRLVTALPYTSRAEHAQQCLQKLQDCGIQLPLEQCRDSLQRSALIPELHRYIFFSSRGFGMVLAVVLYISIWFNLYSTAQMFTTNHSWTTSIPVTLAAAVVTLLVVLVINQHQKKINVNTDIRLAAANEIFMKHNVMLGISNRWHKCQSIPSICFVYFHLWGCQQRLSQLLSTTRKDALKQYLDQLYIFVETPAGPVLTQEDPVDSTSEESPLLSSGSRSKAVLFNQKIPLVVDNDPHVMAEHLLVLSSACYVRLLASGQLPQNNNAGHAGVLNVPCPCQFIEKNILQSRHCSMWI</sequence>
<evidence type="ECO:0000313" key="2">
    <source>
        <dbReference type="EMBL" id="CAH2316418.1"/>
    </source>
</evidence>
<gene>
    <name evidence="2" type="ORF">PECUL_23A010553</name>
</gene>
<dbReference type="InterPro" id="IPR028054">
    <property type="entry name" value="DUF4481"/>
</dbReference>
<feature type="transmembrane region" description="Helical" evidence="1">
    <location>
        <begin position="221"/>
        <end position="239"/>
    </location>
</feature>
<dbReference type="Pfam" id="PF14800">
    <property type="entry name" value="DUF4481"/>
    <property type="match status" value="1"/>
</dbReference>
<organism evidence="2 3">
    <name type="scientific">Pelobates cultripes</name>
    <name type="common">Western spadefoot toad</name>
    <dbReference type="NCBI Taxonomy" id="61616"/>
    <lineage>
        <taxon>Eukaryota</taxon>
        <taxon>Metazoa</taxon>
        <taxon>Chordata</taxon>
        <taxon>Craniata</taxon>
        <taxon>Vertebrata</taxon>
        <taxon>Euteleostomi</taxon>
        <taxon>Amphibia</taxon>
        <taxon>Batrachia</taxon>
        <taxon>Anura</taxon>
        <taxon>Pelobatoidea</taxon>
        <taxon>Pelobatidae</taxon>
        <taxon>Pelobates</taxon>
    </lineage>
</organism>
<name>A0AAD1T240_PELCU</name>
<keyword evidence="1" id="KW-0472">Membrane</keyword>
<accession>A0AAD1T240</accession>
<evidence type="ECO:0008006" key="4">
    <source>
        <dbReference type="Google" id="ProtNLM"/>
    </source>
</evidence>
<proteinExistence type="predicted"/>
<dbReference type="PANTHER" id="PTHR31193:SF1">
    <property type="entry name" value="TRANSMEMBRANE PROTEIN 268"/>
    <property type="match status" value="1"/>
</dbReference>
<evidence type="ECO:0000313" key="3">
    <source>
        <dbReference type="Proteomes" id="UP001295444"/>
    </source>
</evidence>
<dbReference type="Proteomes" id="UP001295444">
    <property type="component" value="Chromosome 09"/>
</dbReference>
<keyword evidence="1" id="KW-1133">Transmembrane helix</keyword>
<dbReference type="AlphaFoldDB" id="A0AAD1T240"/>
<protein>
    <recommendedName>
        <fullName evidence="4">Transmembrane protein 268</fullName>
    </recommendedName>
</protein>
<keyword evidence="1" id="KW-0812">Transmembrane</keyword>
<keyword evidence="3" id="KW-1185">Reference proteome</keyword>
<dbReference type="EMBL" id="OW240920">
    <property type="protein sequence ID" value="CAH2316418.1"/>
    <property type="molecule type" value="Genomic_DNA"/>
</dbReference>
<evidence type="ECO:0000256" key="1">
    <source>
        <dbReference type="SAM" id="Phobius"/>
    </source>
</evidence>